<proteinExistence type="predicted"/>
<keyword evidence="3" id="KW-1185">Reference proteome</keyword>
<name>A0A923N535_9BACT</name>
<evidence type="ECO:0008006" key="4">
    <source>
        <dbReference type="Google" id="ProtNLM"/>
    </source>
</evidence>
<evidence type="ECO:0000313" key="3">
    <source>
        <dbReference type="Proteomes" id="UP000603640"/>
    </source>
</evidence>
<evidence type="ECO:0000256" key="1">
    <source>
        <dbReference type="SAM" id="SignalP"/>
    </source>
</evidence>
<gene>
    <name evidence="2" type="ORF">H8S84_06025</name>
</gene>
<feature type="signal peptide" evidence="1">
    <location>
        <begin position="1"/>
        <end position="21"/>
    </location>
</feature>
<dbReference type="PROSITE" id="PS51257">
    <property type="entry name" value="PROKAR_LIPOPROTEIN"/>
    <property type="match status" value="1"/>
</dbReference>
<reference evidence="2" key="1">
    <citation type="submission" date="2020-08" db="EMBL/GenBank/DDBJ databases">
        <title>Pontibacter sp. SD6 16S ribosomal RNA gene Genome sequencing and assembly.</title>
        <authorList>
            <person name="Kang M."/>
        </authorList>
    </citation>
    <scope>NUCLEOTIDE SEQUENCE</scope>
    <source>
        <strain evidence="2">SD6</strain>
    </source>
</reference>
<dbReference type="AlphaFoldDB" id="A0A923N535"/>
<dbReference type="EMBL" id="JACRVF010000001">
    <property type="protein sequence ID" value="MBC5992391.1"/>
    <property type="molecule type" value="Genomic_DNA"/>
</dbReference>
<keyword evidence="1" id="KW-0732">Signal</keyword>
<dbReference type="RefSeq" id="WP_187066337.1">
    <property type="nucleotide sequence ID" value="NZ_JACRVF010000001.1"/>
</dbReference>
<organism evidence="2 3">
    <name type="scientific">Pontibacter cellulosilyticus</name>
    <dbReference type="NCBI Taxonomy" id="1720253"/>
    <lineage>
        <taxon>Bacteria</taxon>
        <taxon>Pseudomonadati</taxon>
        <taxon>Bacteroidota</taxon>
        <taxon>Cytophagia</taxon>
        <taxon>Cytophagales</taxon>
        <taxon>Hymenobacteraceae</taxon>
        <taxon>Pontibacter</taxon>
    </lineage>
</organism>
<sequence length="112" mass="12439">MGKHILTGLMLLAIFSLSSCEKEETCYTTVTVDGVIRWSGSYAVDGCGYFLMVGEKKYKPTNEADIPDTYKVTGWEGTPVEVKMIDYNKQVPAGCQVSYQANSAKLLEIRKK</sequence>
<accession>A0A923N535</accession>
<feature type="chain" id="PRO_5037692334" description="Lipoprotein" evidence="1">
    <location>
        <begin position="22"/>
        <end position="112"/>
    </location>
</feature>
<comment type="caution">
    <text evidence="2">The sequence shown here is derived from an EMBL/GenBank/DDBJ whole genome shotgun (WGS) entry which is preliminary data.</text>
</comment>
<dbReference type="Proteomes" id="UP000603640">
    <property type="component" value="Unassembled WGS sequence"/>
</dbReference>
<evidence type="ECO:0000313" key="2">
    <source>
        <dbReference type="EMBL" id="MBC5992391.1"/>
    </source>
</evidence>
<protein>
    <recommendedName>
        <fullName evidence="4">Lipoprotein</fullName>
    </recommendedName>
</protein>